<evidence type="ECO:0000313" key="3">
    <source>
        <dbReference type="Proteomes" id="UP000712281"/>
    </source>
</evidence>
<evidence type="ECO:0000313" key="2">
    <source>
        <dbReference type="EMBL" id="KAF2580852.1"/>
    </source>
</evidence>
<dbReference type="PANTHER" id="PTHR23329:SF1">
    <property type="entry name" value="TUFTELIN-INTERACTING PROTEIN 11"/>
    <property type="match status" value="1"/>
</dbReference>
<evidence type="ECO:0000256" key="1">
    <source>
        <dbReference type="SAM" id="MobiDB-lite"/>
    </source>
</evidence>
<organism evidence="2 3">
    <name type="scientific">Brassica cretica</name>
    <name type="common">Mustard</name>
    <dbReference type="NCBI Taxonomy" id="69181"/>
    <lineage>
        <taxon>Eukaryota</taxon>
        <taxon>Viridiplantae</taxon>
        <taxon>Streptophyta</taxon>
        <taxon>Embryophyta</taxon>
        <taxon>Tracheophyta</taxon>
        <taxon>Spermatophyta</taxon>
        <taxon>Magnoliopsida</taxon>
        <taxon>eudicotyledons</taxon>
        <taxon>Gunneridae</taxon>
        <taxon>Pentapetalae</taxon>
        <taxon>rosids</taxon>
        <taxon>malvids</taxon>
        <taxon>Brassicales</taxon>
        <taxon>Brassicaceae</taxon>
        <taxon>Brassiceae</taxon>
        <taxon>Brassica</taxon>
    </lineage>
</organism>
<reference evidence="2" key="1">
    <citation type="submission" date="2019-12" db="EMBL/GenBank/DDBJ databases">
        <title>Genome sequencing and annotation of Brassica cretica.</title>
        <authorList>
            <person name="Studholme D.J."/>
            <person name="Sarris P.F."/>
        </authorList>
    </citation>
    <scope>NUCLEOTIDE SEQUENCE</scope>
    <source>
        <strain evidence="2">PFS-001/15</strain>
        <tissue evidence="2">Leaf</tissue>
    </source>
</reference>
<dbReference type="EMBL" id="QGKW02001660">
    <property type="protein sequence ID" value="KAF2580852.1"/>
    <property type="molecule type" value="Genomic_DNA"/>
</dbReference>
<dbReference type="AlphaFoldDB" id="A0A8S9JHD5"/>
<name>A0A8S9JHD5_BRACR</name>
<dbReference type="Proteomes" id="UP000712281">
    <property type="component" value="Unassembled WGS sequence"/>
</dbReference>
<proteinExistence type="predicted"/>
<dbReference type="GO" id="GO:0071008">
    <property type="term" value="C:U2-type post-mRNA release spliceosomal complex"/>
    <property type="evidence" value="ECO:0007669"/>
    <property type="project" value="TreeGrafter"/>
</dbReference>
<comment type="caution">
    <text evidence="2">The sequence shown here is derived from an EMBL/GenBank/DDBJ whole genome shotgun (WGS) entry which is preliminary data.</text>
</comment>
<protein>
    <submittedName>
        <fullName evidence="2">Uncharacterized protein</fullName>
    </submittedName>
</protein>
<accession>A0A8S9JHD5</accession>
<dbReference type="GO" id="GO:0000390">
    <property type="term" value="P:spliceosomal complex disassembly"/>
    <property type="evidence" value="ECO:0007669"/>
    <property type="project" value="InterPro"/>
</dbReference>
<feature type="region of interest" description="Disordered" evidence="1">
    <location>
        <begin position="36"/>
        <end position="60"/>
    </location>
</feature>
<gene>
    <name evidence="2" type="ORF">F2Q68_00001808</name>
</gene>
<dbReference type="PANTHER" id="PTHR23329">
    <property type="entry name" value="TUFTELIN-INTERACTING PROTEIN 11-RELATED"/>
    <property type="match status" value="1"/>
</dbReference>
<sequence length="140" mass="16203">MSWKRLFPEEFLANKRIQIQFKRGLDMAMEAVEGVERSHQGEREKISYHKAEEQRQAQRDDFEEMSFKEAVESFAQEKEMLLKPKPHRLHNGGLQVYNFGNVSVVIDSAKSTLLAHEAGDWFPVNFDCLLKMHHSAVAGK</sequence>
<dbReference type="InterPro" id="IPR045211">
    <property type="entry name" value="TFP11/STIP/Ntr1"/>
</dbReference>